<dbReference type="PANTHER" id="PTHR30250:SF10">
    <property type="entry name" value="LIPOPOLYSACCHARIDE BIOSYNTHESIS PROTEIN WZXC"/>
    <property type="match status" value="1"/>
</dbReference>
<feature type="transmembrane region" description="Helical" evidence="7">
    <location>
        <begin position="241"/>
        <end position="259"/>
    </location>
</feature>
<name>A0A1Z3HQB5_9CYAN</name>
<feature type="transmembrane region" description="Helical" evidence="7">
    <location>
        <begin position="12"/>
        <end position="34"/>
    </location>
</feature>
<evidence type="ECO:0000256" key="2">
    <source>
        <dbReference type="ARBA" id="ARBA00007430"/>
    </source>
</evidence>
<dbReference type="AlphaFoldDB" id="A0A1Z3HQB5"/>
<feature type="transmembrane region" description="Helical" evidence="7">
    <location>
        <begin position="414"/>
        <end position="435"/>
    </location>
</feature>
<evidence type="ECO:0000256" key="1">
    <source>
        <dbReference type="ARBA" id="ARBA00004651"/>
    </source>
</evidence>
<keyword evidence="9" id="KW-1185">Reference proteome</keyword>
<dbReference type="Proteomes" id="UP000191901">
    <property type="component" value="Chromosome"/>
</dbReference>
<comment type="subcellular location">
    <subcellularLocation>
        <location evidence="1">Cell membrane</location>
        <topology evidence="1">Multi-pass membrane protein</topology>
    </subcellularLocation>
</comment>
<dbReference type="STRING" id="1641165.XM38_27040"/>
<feature type="transmembrane region" description="Helical" evidence="7">
    <location>
        <begin position="441"/>
        <end position="463"/>
    </location>
</feature>
<gene>
    <name evidence="8" type="primary">tuaB_2</name>
    <name evidence="8" type="ORF">XM38_034620</name>
</gene>
<dbReference type="EMBL" id="CP021983">
    <property type="protein sequence ID" value="ASC72504.1"/>
    <property type="molecule type" value="Genomic_DNA"/>
</dbReference>
<protein>
    <submittedName>
        <fullName evidence="8">Teichuronic acid biosynthesis protein TuaB</fullName>
    </submittedName>
</protein>
<feature type="transmembrane region" description="Helical" evidence="7">
    <location>
        <begin position="40"/>
        <end position="58"/>
    </location>
</feature>
<feature type="transmembrane region" description="Helical" evidence="7">
    <location>
        <begin position="79"/>
        <end position="98"/>
    </location>
</feature>
<evidence type="ECO:0000256" key="7">
    <source>
        <dbReference type="SAM" id="Phobius"/>
    </source>
</evidence>
<feature type="transmembrane region" description="Helical" evidence="7">
    <location>
        <begin position="149"/>
        <end position="173"/>
    </location>
</feature>
<proteinExistence type="inferred from homology"/>
<feature type="transmembrane region" description="Helical" evidence="7">
    <location>
        <begin position="355"/>
        <end position="376"/>
    </location>
</feature>
<dbReference type="Pfam" id="PF13440">
    <property type="entry name" value="Polysacc_synt_3"/>
    <property type="match status" value="1"/>
</dbReference>
<dbReference type="KEGG" id="hhg:XM38_034620"/>
<evidence type="ECO:0000256" key="5">
    <source>
        <dbReference type="ARBA" id="ARBA00022989"/>
    </source>
</evidence>
<dbReference type="InterPro" id="IPR050833">
    <property type="entry name" value="Poly_Biosynth_Transport"/>
</dbReference>
<dbReference type="CDD" id="cd13127">
    <property type="entry name" value="MATE_tuaB_like"/>
    <property type="match status" value="1"/>
</dbReference>
<evidence type="ECO:0000256" key="3">
    <source>
        <dbReference type="ARBA" id="ARBA00022475"/>
    </source>
</evidence>
<keyword evidence="6 7" id="KW-0472">Membrane</keyword>
<feature type="transmembrane region" description="Helical" evidence="7">
    <location>
        <begin position="110"/>
        <end position="128"/>
    </location>
</feature>
<keyword evidence="5 7" id="KW-1133">Transmembrane helix</keyword>
<dbReference type="PANTHER" id="PTHR30250">
    <property type="entry name" value="PST FAMILY PREDICTED COLANIC ACID TRANSPORTER"/>
    <property type="match status" value="1"/>
</dbReference>
<sequence>MNFKAQVIKGAIWSLIQGWGTQFGSLAVFFLLARLLTPEAFGLVALANVFLAFMQVFLSQGFADAIVQKEGLKSEHLDAAFWTSLALGSALMVIGLATSTQIANLFQKPQLASVLSWFSIILLINSLCSVHQAQLQRQFAFRALALRHLVGIVGGGIIGIIMALNGLGVWALVGQQFTQELVGVIVLWNAVDWKPKLNFSVEHWQELLNFGLNQLGFGLLGFINNRADDFLIGFYLGPTSLGYYSLAYRILSAMTNLLINSSNQVALPTFSRLQNNLERCRIAFCSATKLSSALAFPTFCCIALLSPEFITLLFGEQWLPSVPVLQVLSIVGALRSVTYFKSSVFLAMGKPSWKLRLGVVSSTLNIVGFFVAVRWGIVAVSIAYLVRACIMFPISQLAVSKLISVSFNKYLKQFIPSVVSTLVMIFCMTLISNLTEDLSNLAIKILCVSSAGLTAYILALYCFEPKFFERIRGIGMLLLKRVQQEQN</sequence>
<keyword evidence="4 7" id="KW-0812">Transmembrane</keyword>
<dbReference type="RefSeq" id="WP_088430442.1">
    <property type="nucleotide sequence ID" value="NZ_CP021983.2"/>
</dbReference>
<keyword evidence="3" id="KW-1003">Cell membrane</keyword>
<evidence type="ECO:0000313" key="9">
    <source>
        <dbReference type="Proteomes" id="UP000191901"/>
    </source>
</evidence>
<comment type="similarity">
    <text evidence="2">Belongs to the polysaccharide synthase family.</text>
</comment>
<dbReference type="GO" id="GO:0005886">
    <property type="term" value="C:plasma membrane"/>
    <property type="evidence" value="ECO:0007669"/>
    <property type="project" value="UniProtKB-SubCell"/>
</dbReference>
<dbReference type="OrthoDB" id="9770347at2"/>
<accession>A0A1Z3HQB5</accession>
<evidence type="ECO:0000256" key="4">
    <source>
        <dbReference type="ARBA" id="ARBA00022692"/>
    </source>
</evidence>
<reference evidence="8 9" key="1">
    <citation type="journal article" date="2016" name="Biochim. Biophys. Acta">
        <title>Characterization of red-shifted phycobilisomes isolated from the chlorophyll f-containing cyanobacterium Halomicronema hongdechloris.</title>
        <authorList>
            <person name="Li Y."/>
            <person name="Lin Y."/>
            <person name="Garvey C.J."/>
            <person name="Birch D."/>
            <person name="Corkery R.W."/>
            <person name="Loughlin P.C."/>
            <person name="Scheer H."/>
            <person name="Willows R.D."/>
            <person name="Chen M."/>
        </authorList>
    </citation>
    <scope>NUCLEOTIDE SEQUENCE [LARGE SCALE GENOMIC DNA]</scope>
    <source>
        <strain evidence="8 9">C2206</strain>
    </source>
</reference>
<feature type="transmembrane region" description="Helical" evidence="7">
    <location>
        <begin position="280"/>
        <end position="305"/>
    </location>
</feature>
<evidence type="ECO:0000313" key="8">
    <source>
        <dbReference type="EMBL" id="ASC72504.1"/>
    </source>
</evidence>
<evidence type="ECO:0000256" key="6">
    <source>
        <dbReference type="ARBA" id="ARBA00023136"/>
    </source>
</evidence>
<organism evidence="8 9">
    <name type="scientific">Halomicronema hongdechloris C2206</name>
    <dbReference type="NCBI Taxonomy" id="1641165"/>
    <lineage>
        <taxon>Bacteria</taxon>
        <taxon>Bacillati</taxon>
        <taxon>Cyanobacteriota</taxon>
        <taxon>Cyanophyceae</taxon>
        <taxon>Nodosilineales</taxon>
        <taxon>Nodosilineaceae</taxon>
        <taxon>Halomicronema</taxon>
    </lineage>
</organism>